<feature type="transmembrane region" description="Helical" evidence="7">
    <location>
        <begin position="251"/>
        <end position="276"/>
    </location>
</feature>
<dbReference type="SUPFAM" id="SSF161098">
    <property type="entry name" value="MetI-like"/>
    <property type="match status" value="2"/>
</dbReference>
<evidence type="ECO:0000313" key="10">
    <source>
        <dbReference type="Proteomes" id="UP001593940"/>
    </source>
</evidence>
<proteinExistence type="predicted"/>
<dbReference type="PANTHER" id="PTHR30183">
    <property type="entry name" value="MOLYBDENUM TRANSPORT SYSTEM PERMEASE PROTEIN MODB"/>
    <property type="match status" value="1"/>
</dbReference>
<evidence type="ECO:0000256" key="1">
    <source>
        <dbReference type="ARBA" id="ARBA00004651"/>
    </source>
</evidence>
<evidence type="ECO:0000256" key="6">
    <source>
        <dbReference type="ARBA" id="ARBA00023136"/>
    </source>
</evidence>
<evidence type="ECO:0000256" key="3">
    <source>
        <dbReference type="ARBA" id="ARBA00022475"/>
    </source>
</evidence>
<feature type="domain" description="ABC transmembrane type-1" evidence="8">
    <location>
        <begin position="357"/>
        <end position="548"/>
    </location>
</feature>
<keyword evidence="4 7" id="KW-0812">Transmembrane</keyword>
<reference evidence="9 10" key="1">
    <citation type="submission" date="2024-09" db="EMBL/GenBank/DDBJ databases">
        <title>Nodulacao em especies de Leguminosae Basais da Amazonia e Caracterizacao dos Rizobios e Bacterias Associadas aos Nodulos.</title>
        <authorList>
            <person name="Jambeiro I.C.A."/>
            <person name="Lopes I.S."/>
            <person name="Aguiar E.R.G.R."/>
            <person name="Santos A.F.J."/>
            <person name="Dos Santos J.M.F."/>
            <person name="Gross E."/>
        </authorList>
    </citation>
    <scope>NUCLEOTIDE SEQUENCE [LARGE SCALE GENOMIC DNA]</scope>
    <source>
        <strain evidence="9 10">BRUESC1165</strain>
    </source>
</reference>
<dbReference type="Proteomes" id="UP001593940">
    <property type="component" value="Unassembled WGS sequence"/>
</dbReference>
<keyword evidence="10" id="KW-1185">Reference proteome</keyword>
<dbReference type="PANTHER" id="PTHR30183:SF6">
    <property type="entry name" value="INNER MEMBRANE ABC TRANSPORTER PERMEASE PROTEIN YNJC"/>
    <property type="match status" value="1"/>
</dbReference>
<evidence type="ECO:0000259" key="8">
    <source>
        <dbReference type="PROSITE" id="PS50928"/>
    </source>
</evidence>
<comment type="caution">
    <text evidence="9">The sequence shown here is derived from an EMBL/GenBank/DDBJ whole genome shotgun (WGS) entry which is preliminary data.</text>
</comment>
<evidence type="ECO:0000256" key="4">
    <source>
        <dbReference type="ARBA" id="ARBA00022692"/>
    </source>
</evidence>
<keyword evidence="5 7" id="KW-1133">Transmembrane helix</keyword>
<dbReference type="EMBL" id="JBHOMY010000038">
    <property type="protein sequence ID" value="MFC1457958.1"/>
    <property type="molecule type" value="Genomic_DNA"/>
</dbReference>
<evidence type="ECO:0000256" key="2">
    <source>
        <dbReference type="ARBA" id="ARBA00022448"/>
    </source>
</evidence>
<comment type="subcellular location">
    <subcellularLocation>
        <location evidence="1">Cell membrane</location>
        <topology evidence="1">Multi-pass membrane protein</topology>
    </subcellularLocation>
</comment>
<protein>
    <submittedName>
        <fullName evidence="9">ABC transporter permease</fullName>
    </submittedName>
</protein>
<feature type="transmembrane region" description="Helical" evidence="7">
    <location>
        <begin position="477"/>
        <end position="498"/>
    </location>
</feature>
<accession>A0ABV6Y9P6</accession>
<feature type="transmembrane region" description="Helical" evidence="7">
    <location>
        <begin position="423"/>
        <end position="445"/>
    </location>
</feature>
<dbReference type="InterPro" id="IPR035906">
    <property type="entry name" value="MetI-like_sf"/>
</dbReference>
<organism evidence="9 10">
    <name type="scientific">Microvirga arabica</name>
    <dbReference type="NCBI Taxonomy" id="1128671"/>
    <lineage>
        <taxon>Bacteria</taxon>
        <taxon>Pseudomonadati</taxon>
        <taxon>Pseudomonadota</taxon>
        <taxon>Alphaproteobacteria</taxon>
        <taxon>Hyphomicrobiales</taxon>
        <taxon>Methylobacteriaceae</taxon>
        <taxon>Microvirga</taxon>
    </lineage>
</organism>
<feature type="transmembrane region" description="Helical" evidence="7">
    <location>
        <begin position="527"/>
        <end position="553"/>
    </location>
</feature>
<evidence type="ECO:0000313" key="9">
    <source>
        <dbReference type="EMBL" id="MFC1457958.1"/>
    </source>
</evidence>
<feature type="transmembrane region" description="Helical" evidence="7">
    <location>
        <begin position="148"/>
        <end position="171"/>
    </location>
</feature>
<keyword evidence="6 7" id="KW-0472">Membrane</keyword>
<dbReference type="Gene3D" id="1.10.3720.10">
    <property type="entry name" value="MetI-like"/>
    <property type="match status" value="2"/>
</dbReference>
<keyword evidence="3" id="KW-1003">Cell membrane</keyword>
<gene>
    <name evidence="9" type="ORF">ACETIH_14820</name>
</gene>
<name>A0ABV6Y9P6_9HYPH</name>
<dbReference type="PROSITE" id="PS50928">
    <property type="entry name" value="ABC_TM1"/>
    <property type="match status" value="2"/>
</dbReference>
<dbReference type="CDD" id="cd06261">
    <property type="entry name" value="TM_PBP2"/>
    <property type="match status" value="1"/>
</dbReference>
<feature type="transmembrane region" description="Helical" evidence="7">
    <location>
        <begin position="309"/>
        <end position="333"/>
    </location>
</feature>
<feature type="transmembrane region" description="Helical" evidence="7">
    <location>
        <begin position="209"/>
        <end position="231"/>
    </location>
</feature>
<feature type="transmembrane region" description="Helical" evidence="7">
    <location>
        <begin position="391"/>
        <end position="417"/>
    </location>
</feature>
<feature type="transmembrane region" description="Helical" evidence="7">
    <location>
        <begin position="107"/>
        <end position="128"/>
    </location>
</feature>
<dbReference type="RefSeq" id="WP_377030089.1">
    <property type="nucleotide sequence ID" value="NZ_JBHOMY010000038.1"/>
</dbReference>
<feature type="transmembrane region" description="Helical" evidence="7">
    <location>
        <begin position="353"/>
        <end position="379"/>
    </location>
</feature>
<evidence type="ECO:0000256" key="5">
    <source>
        <dbReference type="ARBA" id="ARBA00022989"/>
    </source>
</evidence>
<feature type="transmembrane region" description="Helical" evidence="7">
    <location>
        <begin position="59"/>
        <end position="86"/>
    </location>
</feature>
<dbReference type="InterPro" id="IPR000515">
    <property type="entry name" value="MetI-like"/>
</dbReference>
<keyword evidence="2" id="KW-0813">Transport</keyword>
<evidence type="ECO:0000256" key="7">
    <source>
        <dbReference type="SAM" id="Phobius"/>
    </source>
</evidence>
<feature type="domain" description="ABC transmembrane type-1" evidence="8">
    <location>
        <begin position="60"/>
        <end position="274"/>
    </location>
</feature>
<sequence>MMLLRLAPALTLLVLGAPIILGLAWTLLPAFGYFPATGGTELTLEPWRVLFASPGFDRALLLTLTTGIGTTVLALLAAVGFCAMTAHRPSVLRLRSALPPLLASPPSAMALGFAFLIMPSGWLVRLVSPWATGFDRPPIGLVTVQDPLGLSLIGGLLVKEVPYLVLMIFAASSQVPVERTLAAARALGQRPGTAWLKAVFPQIYPQIRLPVFAVLAFSLSVVDMALILAPGNPPPLAVLATRWFSNYDLSLYYPAAAAASLQLVLVVLGLLAWLAIERPMAALGRRWIERGGRSQVTQGLTDTIGITTVVLGGLGLIALAGMAVWSVAAAWRFPHALPDGWQLSLWRTQGDQIGAVVGTTALIGLATVAIAAVLTLACLENEQRRSLRPGATALWLLYLPLLVPQIAFLFGVQVVLIRLGLDGTIFAVVWVNLIFVLPYVFLSLADPFRALDPRYAASAAALGAGKWRVFLAVKLPLLTRPILVACAVGFAVSVGQYLPTLFAGTGRIATLTTEAVTLSSGGDRRILGIYAVLQTGLPLLAYGAALWLPLLLFRRFRGLA</sequence>